<comment type="caution">
    <text evidence="3">The sequence shown here is derived from an EMBL/GenBank/DDBJ whole genome shotgun (WGS) entry which is preliminary data.</text>
</comment>
<dbReference type="SUPFAM" id="SSF55073">
    <property type="entry name" value="Nucleotide cyclase"/>
    <property type="match status" value="1"/>
</dbReference>
<evidence type="ECO:0000313" key="4">
    <source>
        <dbReference type="Proteomes" id="UP000093199"/>
    </source>
</evidence>
<dbReference type="InterPro" id="IPR029787">
    <property type="entry name" value="Nucleotide_cyclase"/>
</dbReference>
<dbReference type="GO" id="GO:0052621">
    <property type="term" value="F:diguanylate cyclase activity"/>
    <property type="evidence" value="ECO:0007669"/>
    <property type="project" value="TreeGrafter"/>
</dbReference>
<dbReference type="PANTHER" id="PTHR45138">
    <property type="entry name" value="REGULATORY COMPONENTS OF SENSORY TRANSDUCTION SYSTEM"/>
    <property type="match status" value="1"/>
</dbReference>
<dbReference type="RefSeq" id="WP_066547298.1">
    <property type="nucleotide sequence ID" value="NZ_MASJ01000039.1"/>
</dbReference>
<feature type="transmembrane region" description="Helical" evidence="1">
    <location>
        <begin position="151"/>
        <end position="173"/>
    </location>
</feature>
<name>A0A1C0Y6N7_9BACL</name>
<dbReference type="EMBL" id="MASJ01000039">
    <property type="protein sequence ID" value="OCS82818.1"/>
    <property type="molecule type" value="Genomic_DNA"/>
</dbReference>
<dbReference type="STRING" id="33978.A6M13_05310"/>
<dbReference type="PROSITE" id="PS50887">
    <property type="entry name" value="GGDEF"/>
    <property type="match status" value="1"/>
</dbReference>
<accession>A0A1C0Y6N7</accession>
<gene>
    <name evidence="3" type="ORF">A6M13_05310</name>
</gene>
<proteinExistence type="predicted"/>
<dbReference type="NCBIfam" id="TIGR00254">
    <property type="entry name" value="GGDEF"/>
    <property type="match status" value="1"/>
</dbReference>
<organism evidence="3 4">
    <name type="scientific">Caryophanon tenue</name>
    <dbReference type="NCBI Taxonomy" id="33978"/>
    <lineage>
        <taxon>Bacteria</taxon>
        <taxon>Bacillati</taxon>
        <taxon>Bacillota</taxon>
        <taxon>Bacilli</taxon>
        <taxon>Bacillales</taxon>
        <taxon>Caryophanaceae</taxon>
        <taxon>Caryophanon</taxon>
    </lineage>
</organism>
<dbReference type="FunFam" id="3.30.70.270:FF:000001">
    <property type="entry name" value="Diguanylate cyclase domain protein"/>
    <property type="match status" value="1"/>
</dbReference>
<dbReference type="SMART" id="SM00267">
    <property type="entry name" value="GGDEF"/>
    <property type="match status" value="1"/>
</dbReference>
<dbReference type="PANTHER" id="PTHR45138:SF9">
    <property type="entry name" value="DIGUANYLATE CYCLASE DGCM-RELATED"/>
    <property type="match status" value="1"/>
</dbReference>
<feature type="transmembrane region" description="Helical" evidence="1">
    <location>
        <begin position="66"/>
        <end position="85"/>
    </location>
</feature>
<dbReference type="CDD" id="cd01949">
    <property type="entry name" value="GGDEF"/>
    <property type="match status" value="1"/>
</dbReference>
<keyword evidence="1" id="KW-0812">Transmembrane</keyword>
<dbReference type="Pfam" id="PF00990">
    <property type="entry name" value="GGDEF"/>
    <property type="match status" value="1"/>
</dbReference>
<dbReference type="Gene3D" id="3.30.70.270">
    <property type="match status" value="1"/>
</dbReference>
<dbReference type="OrthoDB" id="69083at2"/>
<dbReference type="InterPro" id="IPR050469">
    <property type="entry name" value="Diguanylate_Cyclase"/>
</dbReference>
<protein>
    <recommendedName>
        <fullName evidence="2">GGDEF domain-containing protein</fullName>
    </recommendedName>
</protein>
<evidence type="ECO:0000256" key="1">
    <source>
        <dbReference type="SAM" id="Phobius"/>
    </source>
</evidence>
<feature type="transmembrane region" description="Helical" evidence="1">
    <location>
        <begin position="121"/>
        <end position="139"/>
    </location>
</feature>
<dbReference type="Proteomes" id="UP000093199">
    <property type="component" value="Unassembled WGS sequence"/>
</dbReference>
<reference evidence="3 4" key="1">
    <citation type="submission" date="2016-07" db="EMBL/GenBank/DDBJ databases">
        <title>Caryophanon tenue genome sequencing.</title>
        <authorList>
            <person name="Verma A."/>
            <person name="Pal Y."/>
            <person name="Krishnamurthi S."/>
        </authorList>
    </citation>
    <scope>NUCLEOTIDE SEQUENCE [LARGE SCALE GENOMIC DNA]</scope>
    <source>
        <strain evidence="3 4">DSM 14152</strain>
    </source>
</reference>
<feature type="transmembrane region" description="Helical" evidence="1">
    <location>
        <begin position="97"/>
        <end position="115"/>
    </location>
</feature>
<dbReference type="InterPro" id="IPR043128">
    <property type="entry name" value="Rev_trsase/Diguanyl_cyclase"/>
</dbReference>
<feature type="transmembrane region" description="Helical" evidence="1">
    <location>
        <begin position="16"/>
        <end position="34"/>
    </location>
</feature>
<evidence type="ECO:0000313" key="3">
    <source>
        <dbReference type="EMBL" id="OCS82818.1"/>
    </source>
</evidence>
<evidence type="ECO:0000259" key="2">
    <source>
        <dbReference type="PROSITE" id="PS50887"/>
    </source>
</evidence>
<keyword evidence="1" id="KW-1133">Transmembrane helix</keyword>
<dbReference type="InterPro" id="IPR000160">
    <property type="entry name" value="GGDEF_dom"/>
</dbReference>
<feature type="transmembrane region" description="Helical" evidence="1">
    <location>
        <begin position="41"/>
        <end position="60"/>
    </location>
</feature>
<keyword evidence="1" id="KW-0472">Membrane</keyword>
<feature type="domain" description="GGDEF" evidence="2">
    <location>
        <begin position="208"/>
        <end position="337"/>
    </location>
</feature>
<sequence length="349" mass="40562">METYALNKYNQLKRSIYLLIIPLFMMTNILYWLVSPNINRFMEITVPPICVLLMLLWIGFYKKIYVYYLEIFCVLFTSVYQLIRVQTMAQELAVDHLNVYMFWSPIYYILVFIVLERNKALYMSLTMLGAIMILTWPLAGTVRAHDIFIQYYVSTLIYIIVVFFFRTIVSAYLGSAMLVKNAYYDYLTNIGNRRSIDYWLDDALEHQQPFSIIYFDTDHFKKINDVYGHDVGDQVLKEIAVLVSNALTPSDDFGRWGGEEFLIVARQRPLQDAVALAKTLRQQIDLHSFQHVEHITSSFGVTTSTAGDSSKSLLKRADEALYIAKNSGRNLVVYYDAAMPETEHYIETT</sequence>
<dbReference type="AlphaFoldDB" id="A0A1C0Y6N7"/>
<keyword evidence="4" id="KW-1185">Reference proteome</keyword>